<evidence type="ECO:0000313" key="2">
    <source>
        <dbReference type="Proteomes" id="UP000199138"/>
    </source>
</evidence>
<name>A0A1I7GBL1_9FLAO</name>
<accession>A0A1I7GBL1</accession>
<keyword evidence="2" id="KW-1185">Reference proteome</keyword>
<proteinExistence type="predicted"/>
<protein>
    <submittedName>
        <fullName evidence="1">Uncharacterized protein</fullName>
    </submittedName>
</protein>
<organism evidence="1 2">
    <name type="scientific">Pustulibacterium marinum</name>
    <dbReference type="NCBI Taxonomy" id="1224947"/>
    <lineage>
        <taxon>Bacteria</taxon>
        <taxon>Pseudomonadati</taxon>
        <taxon>Bacteroidota</taxon>
        <taxon>Flavobacteriia</taxon>
        <taxon>Flavobacteriales</taxon>
        <taxon>Flavobacteriaceae</taxon>
        <taxon>Pustulibacterium</taxon>
    </lineage>
</organism>
<dbReference type="STRING" id="1224947.SAMN05216480_10470"/>
<dbReference type="AlphaFoldDB" id="A0A1I7GBL1"/>
<sequence>MRKLSTQNLDLLPNPNELRRICKSIAALEVIICPEWEYRYYSYQKDWSDTEEVCEMRNGQGDQMLILFSNNGICINGFAHESQMNGWKSIPIEEKKTFVDKLFGSKKTQQTKLIQEINKEVIDQLPEVFNEFIFGEPVKSIGTTFCIWKTIDDFNWTTGHIDFPNDDYKDGSSDLLQLLDGKAFTYKEWAEEYYEEEFNERELKIGLVEKIYNGAVITKDLVLEINPNLEDFEKLKSDLNEIGYENEI</sequence>
<reference evidence="1 2" key="1">
    <citation type="submission" date="2016-10" db="EMBL/GenBank/DDBJ databases">
        <authorList>
            <person name="de Groot N.N."/>
        </authorList>
    </citation>
    <scope>NUCLEOTIDE SEQUENCE [LARGE SCALE GENOMIC DNA]</scope>
    <source>
        <strain evidence="1 2">CGMCC 1.12333</strain>
    </source>
</reference>
<dbReference type="Proteomes" id="UP000199138">
    <property type="component" value="Unassembled WGS sequence"/>
</dbReference>
<dbReference type="RefSeq" id="WP_093024539.1">
    <property type="nucleotide sequence ID" value="NZ_FPBK01000004.1"/>
</dbReference>
<gene>
    <name evidence="1" type="ORF">SAMN05216480_10470</name>
</gene>
<evidence type="ECO:0000313" key="1">
    <source>
        <dbReference type="EMBL" id="SFU45828.1"/>
    </source>
</evidence>
<dbReference type="OrthoDB" id="361945at2"/>
<dbReference type="EMBL" id="FPBK01000004">
    <property type="protein sequence ID" value="SFU45828.1"/>
    <property type="molecule type" value="Genomic_DNA"/>
</dbReference>